<gene>
    <name evidence="1" type="ORF">KCMC57_14040</name>
</gene>
<accession>A0AB33JP93</accession>
<proteinExistence type="predicted"/>
<dbReference type="RefSeq" id="WP_407987587.1">
    <property type="nucleotide sequence ID" value="NZ_AP035881.2"/>
</dbReference>
<protein>
    <submittedName>
        <fullName evidence="1">Uncharacterized protein</fullName>
    </submittedName>
</protein>
<organism evidence="1">
    <name type="scientific">Kitasatospora sp. CMC57</name>
    <dbReference type="NCBI Taxonomy" id="3231513"/>
    <lineage>
        <taxon>Bacteria</taxon>
        <taxon>Bacillati</taxon>
        <taxon>Actinomycetota</taxon>
        <taxon>Actinomycetes</taxon>
        <taxon>Kitasatosporales</taxon>
        <taxon>Streptomycetaceae</taxon>
        <taxon>Kitasatospora</taxon>
    </lineage>
</organism>
<name>A0AB33JP93_9ACTN</name>
<reference evidence="1" key="1">
    <citation type="submission" date="2024-07" db="EMBL/GenBank/DDBJ databases">
        <title>Complete genome sequences of cellulolytic bacteria, Kitasatospora sp. CMC57 and Streptomyces sp. CMC78, isolated from Japanese agricultural soil.</title>
        <authorList>
            <person name="Hashimoto T."/>
            <person name="Ito M."/>
            <person name="Iwamoto M."/>
            <person name="Fukahori D."/>
            <person name="Shoda T."/>
            <person name="Sakoda M."/>
            <person name="Morohoshi T."/>
            <person name="Mitsuboshi M."/>
            <person name="Nishizawa T."/>
        </authorList>
    </citation>
    <scope>NUCLEOTIDE SEQUENCE</scope>
    <source>
        <strain evidence="1">CMC57</strain>
    </source>
</reference>
<dbReference type="AlphaFoldDB" id="A0AB33JP93"/>
<sequence length="61" mass="6907">MTDERLDDAQGHMVELQLAWRRAKALWSSDPNDIDAYTAFIQAGIALYRQPVPDPRPARAP</sequence>
<dbReference type="EMBL" id="AP035881">
    <property type="protein sequence ID" value="BFP45036.1"/>
    <property type="molecule type" value="Genomic_DNA"/>
</dbReference>
<evidence type="ECO:0000313" key="1">
    <source>
        <dbReference type="EMBL" id="BFP45036.1"/>
    </source>
</evidence>